<protein>
    <submittedName>
        <fullName evidence="4">RNA recognition motif domain, nucleotide-binding alpha-beta plait domain superfamily</fullName>
    </submittedName>
</protein>
<name>A0A9K3E8W7_HELAN</name>
<keyword evidence="1" id="KW-0694">RNA-binding</keyword>
<dbReference type="SUPFAM" id="SSF54928">
    <property type="entry name" value="RNA-binding domain, RBD"/>
    <property type="match status" value="1"/>
</dbReference>
<dbReference type="PANTHER" id="PTHR34427">
    <property type="entry name" value="DUF4283 DOMAIN PROTEIN"/>
    <property type="match status" value="1"/>
</dbReference>
<dbReference type="Proteomes" id="UP000215914">
    <property type="component" value="Unassembled WGS sequence"/>
</dbReference>
<dbReference type="CDD" id="cd00590">
    <property type="entry name" value="RRM_SF"/>
    <property type="match status" value="1"/>
</dbReference>
<gene>
    <name evidence="4" type="ORF">HanXRQr2_Chr14g0638251</name>
</gene>
<reference evidence="4" key="1">
    <citation type="journal article" date="2017" name="Nature">
        <title>The sunflower genome provides insights into oil metabolism, flowering and Asterid evolution.</title>
        <authorList>
            <person name="Badouin H."/>
            <person name="Gouzy J."/>
            <person name="Grassa C.J."/>
            <person name="Murat F."/>
            <person name="Staton S.E."/>
            <person name="Cottret L."/>
            <person name="Lelandais-Briere C."/>
            <person name="Owens G.L."/>
            <person name="Carrere S."/>
            <person name="Mayjonade B."/>
            <person name="Legrand L."/>
            <person name="Gill N."/>
            <person name="Kane N.C."/>
            <person name="Bowers J.E."/>
            <person name="Hubner S."/>
            <person name="Bellec A."/>
            <person name="Berard A."/>
            <person name="Berges H."/>
            <person name="Blanchet N."/>
            <person name="Boniface M.C."/>
            <person name="Brunel D."/>
            <person name="Catrice O."/>
            <person name="Chaidir N."/>
            <person name="Claudel C."/>
            <person name="Donnadieu C."/>
            <person name="Faraut T."/>
            <person name="Fievet G."/>
            <person name="Helmstetter N."/>
            <person name="King M."/>
            <person name="Knapp S.J."/>
            <person name="Lai Z."/>
            <person name="Le Paslier M.C."/>
            <person name="Lippi Y."/>
            <person name="Lorenzon L."/>
            <person name="Mandel J.R."/>
            <person name="Marage G."/>
            <person name="Marchand G."/>
            <person name="Marquand E."/>
            <person name="Bret-Mestries E."/>
            <person name="Morien E."/>
            <person name="Nambeesan S."/>
            <person name="Nguyen T."/>
            <person name="Pegot-Espagnet P."/>
            <person name="Pouilly N."/>
            <person name="Raftis F."/>
            <person name="Sallet E."/>
            <person name="Schiex T."/>
            <person name="Thomas J."/>
            <person name="Vandecasteele C."/>
            <person name="Vares D."/>
            <person name="Vear F."/>
            <person name="Vautrin S."/>
            <person name="Crespi M."/>
            <person name="Mangin B."/>
            <person name="Burke J.M."/>
            <person name="Salse J."/>
            <person name="Munos S."/>
            <person name="Vincourt P."/>
            <person name="Rieseberg L.H."/>
            <person name="Langlade N.B."/>
        </authorList>
    </citation>
    <scope>NUCLEOTIDE SEQUENCE</scope>
    <source>
        <tissue evidence="4">Leaves</tissue>
    </source>
</reference>
<dbReference type="Gene3D" id="3.30.70.330">
    <property type="match status" value="1"/>
</dbReference>
<keyword evidence="5" id="KW-1185">Reference proteome</keyword>
<evidence type="ECO:0000259" key="3">
    <source>
        <dbReference type="PROSITE" id="PS50102"/>
    </source>
</evidence>
<dbReference type="InterPro" id="IPR000504">
    <property type="entry name" value="RRM_dom"/>
</dbReference>
<organism evidence="4 5">
    <name type="scientific">Helianthus annuus</name>
    <name type="common">Common sunflower</name>
    <dbReference type="NCBI Taxonomy" id="4232"/>
    <lineage>
        <taxon>Eukaryota</taxon>
        <taxon>Viridiplantae</taxon>
        <taxon>Streptophyta</taxon>
        <taxon>Embryophyta</taxon>
        <taxon>Tracheophyta</taxon>
        <taxon>Spermatophyta</taxon>
        <taxon>Magnoliopsida</taxon>
        <taxon>eudicotyledons</taxon>
        <taxon>Gunneridae</taxon>
        <taxon>Pentapetalae</taxon>
        <taxon>asterids</taxon>
        <taxon>campanulids</taxon>
        <taxon>Asterales</taxon>
        <taxon>Asteraceae</taxon>
        <taxon>Asteroideae</taxon>
        <taxon>Heliantheae alliance</taxon>
        <taxon>Heliantheae</taxon>
        <taxon>Helianthus</taxon>
    </lineage>
</organism>
<proteinExistence type="predicted"/>
<feature type="region of interest" description="Disordered" evidence="2">
    <location>
        <begin position="347"/>
        <end position="366"/>
    </location>
</feature>
<dbReference type="AlphaFoldDB" id="A0A9K3E8W7"/>
<sequence>MEGCSRPGGSRNITKFFITNLPEGCTPWELKCGVANFGEVSGTFVAKKRDKDGRRFGFASFKDVKDTSELEKALKGIKLGGCKLIVNIARFSFDNGAGGVPVNNSVQRPRQVCNDSGRQFNTRDFRSYRDVLGKGKVEGSSKEVGGSYSDSSVGGWKSVVVPDRTATFRDLWGVAMVAKSVDLETLVDLNRLFRIAKVNYTNIQYLGGLSTLITFADESVAKNFLEAGDVWGPWFSKLDAWEGQSLSFERVAWIRLLGVPLHLLESDVVKMVGEGFGKVLYVPKSSGEEKDLSMGMVGVLVGEVDRIKEFVVVRWKDRSFRILVEEELDVCVPDRLGVVVDVSPSGSSPAMASPVDRPVEPGFAGDDNVEVEETCMGEGAVGVDEPTPSL</sequence>
<dbReference type="InterPro" id="IPR035979">
    <property type="entry name" value="RBD_domain_sf"/>
</dbReference>
<dbReference type="PANTHER" id="PTHR34427:SF5">
    <property type="entry name" value="DUF4283 DOMAIN-CONTAINING PROTEIN"/>
    <property type="match status" value="1"/>
</dbReference>
<evidence type="ECO:0000256" key="2">
    <source>
        <dbReference type="SAM" id="MobiDB-lite"/>
    </source>
</evidence>
<dbReference type="InterPro" id="IPR012677">
    <property type="entry name" value="Nucleotide-bd_a/b_plait_sf"/>
</dbReference>
<evidence type="ECO:0000313" key="5">
    <source>
        <dbReference type="Proteomes" id="UP000215914"/>
    </source>
</evidence>
<dbReference type="PROSITE" id="PS50102">
    <property type="entry name" value="RRM"/>
    <property type="match status" value="1"/>
</dbReference>
<comment type="caution">
    <text evidence="4">The sequence shown here is derived from an EMBL/GenBank/DDBJ whole genome shotgun (WGS) entry which is preliminary data.</text>
</comment>
<dbReference type="GO" id="GO:0003723">
    <property type="term" value="F:RNA binding"/>
    <property type="evidence" value="ECO:0007669"/>
    <property type="project" value="UniProtKB-UniRule"/>
</dbReference>
<evidence type="ECO:0000313" key="4">
    <source>
        <dbReference type="EMBL" id="KAF5768599.1"/>
    </source>
</evidence>
<feature type="domain" description="RRM" evidence="3">
    <location>
        <begin position="14"/>
        <end position="91"/>
    </location>
</feature>
<dbReference type="SMART" id="SM00360">
    <property type="entry name" value="RRM"/>
    <property type="match status" value="1"/>
</dbReference>
<accession>A0A9K3E8W7</accession>
<evidence type="ECO:0000256" key="1">
    <source>
        <dbReference type="PROSITE-ProRule" id="PRU00176"/>
    </source>
</evidence>
<dbReference type="Pfam" id="PF00076">
    <property type="entry name" value="RRM_1"/>
    <property type="match status" value="1"/>
</dbReference>
<reference evidence="4" key="2">
    <citation type="submission" date="2020-06" db="EMBL/GenBank/DDBJ databases">
        <title>Helianthus annuus Genome sequencing and assembly Release 2.</title>
        <authorList>
            <person name="Gouzy J."/>
            <person name="Langlade N."/>
            <person name="Munos S."/>
        </authorList>
    </citation>
    <scope>NUCLEOTIDE SEQUENCE</scope>
    <source>
        <tissue evidence="4">Leaves</tissue>
    </source>
</reference>
<dbReference type="EMBL" id="MNCJ02000329">
    <property type="protein sequence ID" value="KAF5768599.1"/>
    <property type="molecule type" value="Genomic_DNA"/>
</dbReference>
<dbReference type="Gramene" id="mRNA:HanXRQr2_Chr14g0638251">
    <property type="protein sequence ID" value="CDS:HanXRQr2_Chr14g0638251.1"/>
    <property type="gene ID" value="HanXRQr2_Chr14g0638251"/>
</dbReference>